<keyword evidence="3" id="KW-1003">Cell membrane</keyword>
<dbReference type="SUPFAM" id="SSF52540">
    <property type="entry name" value="P-loop containing nucleoside triphosphate hydrolases"/>
    <property type="match status" value="1"/>
</dbReference>
<proteinExistence type="predicted"/>
<protein>
    <submittedName>
        <fullName evidence="8">Dipeptide transport ATP-binding protein DppD</fullName>
    </submittedName>
</protein>
<keyword evidence="6" id="KW-0472">Membrane</keyword>
<dbReference type="PANTHER" id="PTHR43297">
    <property type="entry name" value="OLIGOPEPTIDE TRANSPORT ATP-BINDING PROTEIN APPD"/>
    <property type="match status" value="1"/>
</dbReference>
<keyword evidence="4" id="KW-0547">Nucleotide-binding</keyword>
<evidence type="ECO:0000256" key="2">
    <source>
        <dbReference type="ARBA" id="ARBA00022448"/>
    </source>
</evidence>
<reference evidence="8" key="1">
    <citation type="submission" date="2023-03" db="EMBL/GenBank/DDBJ databases">
        <authorList>
            <person name="Steffen K."/>
            <person name="Cardenas P."/>
        </authorList>
    </citation>
    <scope>NUCLEOTIDE SEQUENCE</scope>
</reference>
<evidence type="ECO:0000256" key="3">
    <source>
        <dbReference type="ARBA" id="ARBA00022475"/>
    </source>
</evidence>
<evidence type="ECO:0000256" key="5">
    <source>
        <dbReference type="ARBA" id="ARBA00022840"/>
    </source>
</evidence>
<evidence type="ECO:0000256" key="6">
    <source>
        <dbReference type="ARBA" id="ARBA00023136"/>
    </source>
</evidence>
<dbReference type="GO" id="GO:0016020">
    <property type="term" value="C:membrane"/>
    <property type="evidence" value="ECO:0007669"/>
    <property type="project" value="UniProtKB-SubCell"/>
</dbReference>
<dbReference type="AlphaFoldDB" id="A0AA35W4W5"/>
<sequence>MIAIALSCEPDLIIADEPTTSLDVTIQAQILDLMQTLTRDRNMALLLITHNLGVVARYVERINIMYAGRIIEHGASTDIFEKPSHPYTVGLLNSIPRIDRDTRSSLEPIPGHPPDLARLPIGCHFAERCRNAFDRCMSEYPRTVQVETRHTATCWVADEIYSNHAEQPAHV</sequence>
<dbReference type="Gene3D" id="3.40.50.300">
    <property type="entry name" value="P-loop containing nucleotide triphosphate hydrolases"/>
    <property type="match status" value="1"/>
</dbReference>
<dbReference type="Proteomes" id="UP001174909">
    <property type="component" value="Unassembled WGS sequence"/>
</dbReference>
<dbReference type="PANTHER" id="PTHR43297:SF2">
    <property type="entry name" value="DIPEPTIDE TRANSPORT ATP-BINDING PROTEIN DPPD"/>
    <property type="match status" value="1"/>
</dbReference>
<gene>
    <name evidence="8" type="ORF">GBAR_LOCUS5267</name>
</gene>
<accession>A0AA35W4W5</accession>
<organism evidence="8 9">
    <name type="scientific">Geodia barretti</name>
    <name type="common">Barrett's horny sponge</name>
    <dbReference type="NCBI Taxonomy" id="519541"/>
    <lineage>
        <taxon>Eukaryota</taxon>
        <taxon>Metazoa</taxon>
        <taxon>Porifera</taxon>
        <taxon>Demospongiae</taxon>
        <taxon>Heteroscleromorpha</taxon>
        <taxon>Tetractinellida</taxon>
        <taxon>Astrophorina</taxon>
        <taxon>Geodiidae</taxon>
        <taxon>Geodia</taxon>
    </lineage>
</organism>
<comment type="caution">
    <text evidence="8">The sequence shown here is derived from an EMBL/GenBank/DDBJ whole genome shotgun (WGS) entry which is preliminary data.</text>
</comment>
<dbReference type="InterPro" id="IPR013563">
    <property type="entry name" value="Oligopep_ABC_C"/>
</dbReference>
<keyword evidence="9" id="KW-1185">Reference proteome</keyword>
<feature type="domain" description="Oligopeptide/dipeptide ABC transporter C-terminal" evidence="7">
    <location>
        <begin position="71"/>
        <end position="136"/>
    </location>
</feature>
<evidence type="ECO:0000256" key="4">
    <source>
        <dbReference type="ARBA" id="ARBA00022741"/>
    </source>
</evidence>
<dbReference type="GO" id="GO:0015833">
    <property type="term" value="P:peptide transport"/>
    <property type="evidence" value="ECO:0007669"/>
    <property type="project" value="InterPro"/>
</dbReference>
<comment type="subcellular location">
    <subcellularLocation>
        <location evidence="1">Membrane</location>
    </subcellularLocation>
</comment>
<keyword evidence="5 8" id="KW-0067">ATP-binding</keyword>
<keyword evidence="2" id="KW-0813">Transport</keyword>
<evidence type="ECO:0000313" key="8">
    <source>
        <dbReference type="EMBL" id="CAI8007554.1"/>
    </source>
</evidence>
<dbReference type="EMBL" id="CASHTH010000783">
    <property type="protein sequence ID" value="CAI8007554.1"/>
    <property type="molecule type" value="Genomic_DNA"/>
</dbReference>
<dbReference type="GO" id="GO:0005524">
    <property type="term" value="F:ATP binding"/>
    <property type="evidence" value="ECO:0007669"/>
    <property type="project" value="UniProtKB-KW"/>
</dbReference>
<dbReference type="Pfam" id="PF08352">
    <property type="entry name" value="oligo_HPY"/>
    <property type="match status" value="1"/>
</dbReference>
<name>A0AA35W4W5_GEOBA</name>
<dbReference type="InterPro" id="IPR050388">
    <property type="entry name" value="ABC_Ni/Peptide_Import"/>
</dbReference>
<dbReference type="InterPro" id="IPR027417">
    <property type="entry name" value="P-loop_NTPase"/>
</dbReference>
<dbReference type="NCBIfam" id="TIGR01727">
    <property type="entry name" value="oligo_HPY"/>
    <property type="match status" value="1"/>
</dbReference>
<evidence type="ECO:0000256" key="1">
    <source>
        <dbReference type="ARBA" id="ARBA00004370"/>
    </source>
</evidence>
<evidence type="ECO:0000313" key="9">
    <source>
        <dbReference type="Proteomes" id="UP001174909"/>
    </source>
</evidence>
<evidence type="ECO:0000259" key="7">
    <source>
        <dbReference type="Pfam" id="PF08352"/>
    </source>
</evidence>